<dbReference type="SUPFAM" id="SSF103473">
    <property type="entry name" value="MFS general substrate transporter"/>
    <property type="match status" value="1"/>
</dbReference>
<dbReference type="GO" id="GO:0016020">
    <property type="term" value="C:membrane"/>
    <property type="evidence" value="ECO:0007669"/>
    <property type="project" value="UniProtKB-SubCell"/>
</dbReference>
<evidence type="ECO:0000256" key="2">
    <source>
        <dbReference type="ARBA" id="ARBA00022448"/>
    </source>
</evidence>
<organism evidence="8 9">
    <name type="scientific">Papiliotrema laurentii</name>
    <name type="common">Cryptococcus laurentii</name>
    <dbReference type="NCBI Taxonomy" id="5418"/>
    <lineage>
        <taxon>Eukaryota</taxon>
        <taxon>Fungi</taxon>
        <taxon>Dikarya</taxon>
        <taxon>Basidiomycota</taxon>
        <taxon>Agaricomycotina</taxon>
        <taxon>Tremellomycetes</taxon>
        <taxon>Tremellales</taxon>
        <taxon>Rhynchogastremaceae</taxon>
        <taxon>Papiliotrema</taxon>
    </lineage>
</organism>
<dbReference type="GO" id="GO:0022857">
    <property type="term" value="F:transmembrane transporter activity"/>
    <property type="evidence" value="ECO:0007669"/>
    <property type="project" value="InterPro"/>
</dbReference>
<dbReference type="InterPro" id="IPR020846">
    <property type="entry name" value="MFS_dom"/>
</dbReference>
<feature type="transmembrane region" description="Helical" evidence="6">
    <location>
        <begin position="68"/>
        <end position="85"/>
    </location>
</feature>
<sequence length="503" mass="55590">MWGRYPLETRHYSLGRNHPVKMDRDLDAETIRPASIDETEEKKQGEADVVTRHADIDQQVLRRVVRKIDYRLLPMLSILYLFAYMDRSAVANASIFGYKTSLGISPTQYTLISSIFFIPYSLLEIPSNIAVTYVRPSLWITGLCFVWGITMTLSGLVQNFSGAIAARWFLGVTEAGFFPAAITLVGDWYPRAQLQSRISAFYVVGVFSGAFSGLLAYGIHYMDGVGGLISWRWIFILEGLATVALCPLLFFILPDYPSSAKWLTPVEKDTILASRALQGTEDKTHFRKDYLIAVLKRPQTYLITWIYGSINVILFGFSYTLPTILTQLGYTAEIAQLMTVPLYGAACILTFLTSLFADRIGRRSPVILVGLVVSLIGLVMLAALPKDRMAVARYIGCLLVLIGGYPAIPGTLAWNSNNCKNGGIRNMSVAFQLCFGNLVSIIGINAYSASPAPEYWAGFGVAIGAAGTAIIACSILVFILHRKNHALDQKALEGLDDDFRYCL</sequence>
<dbReference type="PANTHER" id="PTHR43791">
    <property type="entry name" value="PERMEASE-RELATED"/>
    <property type="match status" value="1"/>
</dbReference>
<keyword evidence="4 6" id="KW-1133">Transmembrane helix</keyword>
<accession>A0AAD9CYN2</accession>
<feature type="transmembrane region" description="Helical" evidence="6">
    <location>
        <begin position="105"/>
        <end position="125"/>
    </location>
</feature>
<dbReference type="FunFam" id="1.20.1250.20:FF:000013">
    <property type="entry name" value="MFS general substrate transporter"/>
    <property type="match status" value="1"/>
</dbReference>
<feature type="transmembrane region" description="Helical" evidence="6">
    <location>
        <begin position="390"/>
        <end position="408"/>
    </location>
</feature>
<proteinExistence type="predicted"/>
<gene>
    <name evidence="8" type="ORF">DB88DRAFT_493020</name>
</gene>
<dbReference type="Proteomes" id="UP001182556">
    <property type="component" value="Unassembled WGS sequence"/>
</dbReference>
<feature type="transmembrane region" description="Helical" evidence="6">
    <location>
        <begin position="429"/>
        <end position="449"/>
    </location>
</feature>
<dbReference type="PROSITE" id="PS50850">
    <property type="entry name" value="MFS"/>
    <property type="match status" value="1"/>
</dbReference>
<feature type="transmembrane region" description="Helical" evidence="6">
    <location>
        <begin position="455"/>
        <end position="480"/>
    </location>
</feature>
<feature type="transmembrane region" description="Helical" evidence="6">
    <location>
        <begin position="201"/>
        <end position="219"/>
    </location>
</feature>
<evidence type="ECO:0000256" key="6">
    <source>
        <dbReference type="SAM" id="Phobius"/>
    </source>
</evidence>
<name>A0AAD9CYN2_PAPLA</name>
<feature type="transmembrane region" description="Helical" evidence="6">
    <location>
        <begin position="168"/>
        <end position="189"/>
    </location>
</feature>
<keyword evidence="9" id="KW-1185">Reference proteome</keyword>
<evidence type="ECO:0000256" key="3">
    <source>
        <dbReference type="ARBA" id="ARBA00022692"/>
    </source>
</evidence>
<dbReference type="AlphaFoldDB" id="A0AAD9CYN2"/>
<feature type="transmembrane region" description="Helical" evidence="6">
    <location>
        <begin position="334"/>
        <end position="357"/>
    </location>
</feature>
<evidence type="ECO:0000256" key="1">
    <source>
        <dbReference type="ARBA" id="ARBA00004141"/>
    </source>
</evidence>
<comment type="subcellular location">
    <subcellularLocation>
        <location evidence="1">Membrane</location>
        <topology evidence="1">Multi-pass membrane protein</topology>
    </subcellularLocation>
</comment>
<dbReference type="PROSITE" id="PS00216">
    <property type="entry name" value="SUGAR_TRANSPORT_1"/>
    <property type="match status" value="1"/>
</dbReference>
<dbReference type="InterPro" id="IPR036259">
    <property type="entry name" value="MFS_trans_sf"/>
</dbReference>
<dbReference type="InterPro" id="IPR011701">
    <property type="entry name" value="MFS"/>
</dbReference>
<evidence type="ECO:0000313" key="8">
    <source>
        <dbReference type="EMBL" id="KAK1922875.1"/>
    </source>
</evidence>
<keyword evidence="3 6" id="KW-0812">Transmembrane</keyword>
<keyword evidence="5 6" id="KW-0472">Membrane</keyword>
<evidence type="ECO:0000256" key="4">
    <source>
        <dbReference type="ARBA" id="ARBA00022989"/>
    </source>
</evidence>
<keyword evidence="2" id="KW-0813">Transport</keyword>
<protein>
    <submittedName>
        <fullName evidence="8">Major facilitator superfamily domain-containing protein</fullName>
    </submittedName>
</protein>
<dbReference type="EMBL" id="JAODAN010000007">
    <property type="protein sequence ID" value="KAK1922875.1"/>
    <property type="molecule type" value="Genomic_DNA"/>
</dbReference>
<feature type="transmembrane region" description="Helical" evidence="6">
    <location>
        <begin position="231"/>
        <end position="253"/>
    </location>
</feature>
<dbReference type="PANTHER" id="PTHR43791:SF54">
    <property type="entry name" value="MAJOR FACILITATOR SUPERFAMILY (MFS) PROFILE DOMAIN-CONTAINING PROTEIN-RELATED"/>
    <property type="match status" value="1"/>
</dbReference>
<comment type="caution">
    <text evidence="8">The sequence shown here is derived from an EMBL/GenBank/DDBJ whole genome shotgun (WGS) entry which is preliminary data.</text>
</comment>
<dbReference type="Gene3D" id="1.20.1250.20">
    <property type="entry name" value="MFS general substrate transporter like domains"/>
    <property type="match status" value="2"/>
</dbReference>
<feature type="transmembrane region" description="Helical" evidence="6">
    <location>
        <begin position="137"/>
        <end position="156"/>
    </location>
</feature>
<evidence type="ECO:0000259" key="7">
    <source>
        <dbReference type="PROSITE" id="PS50850"/>
    </source>
</evidence>
<feature type="transmembrane region" description="Helical" evidence="6">
    <location>
        <begin position="366"/>
        <end position="384"/>
    </location>
</feature>
<feature type="domain" description="Major facilitator superfamily (MFS) profile" evidence="7">
    <location>
        <begin position="72"/>
        <end position="484"/>
    </location>
</feature>
<dbReference type="Pfam" id="PF07690">
    <property type="entry name" value="MFS_1"/>
    <property type="match status" value="1"/>
</dbReference>
<dbReference type="FunFam" id="1.20.1250.20:FF:000018">
    <property type="entry name" value="MFS transporter permease"/>
    <property type="match status" value="1"/>
</dbReference>
<feature type="transmembrane region" description="Helical" evidence="6">
    <location>
        <begin position="301"/>
        <end position="322"/>
    </location>
</feature>
<evidence type="ECO:0000313" key="9">
    <source>
        <dbReference type="Proteomes" id="UP001182556"/>
    </source>
</evidence>
<dbReference type="InterPro" id="IPR005829">
    <property type="entry name" value="Sugar_transporter_CS"/>
</dbReference>
<evidence type="ECO:0000256" key="5">
    <source>
        <dbReference type="ARBA" id="ARBA00023136"/>
    </source>
</evidence>
<reference evidence="8" key="1">
    <citation type="submission" date="2023-02" db="EMBL/GenBank/DDBJ databases">
        <title>Identification and recombinant expression of a fungal hydrolase from Papiliotrema laurentii that hydrolyzes apple cutin and clears colloidal polyester polyurethane.</title>
        <authorList>
            <consortium name="DOE Joint Genome Institute"/>
            <person name="Roman V.A."/>
            <person name="Bojanowski C."/>
            <person name="Crable B.R."/>
            <person name="Wagner D.N."/>
            <person name="Hung C.S."/>
            <person name="Nadeau L.J."/>
            <person name="Schratz L."/>
            <person name="Haridas S."/>
            <person name="Pangilinan J."/>
            <person name="Lipzen A."/>
            <person name="Na H."/>
            <person name="Yan M."/>
            <person name="Ng V."/>
            <person name="Grigoriev I.V."/>
            <person name="Spatafora J.W."/>
            <person name="Barlow D."/>
            <person name="Biffinger J."/>
            <person name="Kelley-Loughnane N."/>
            <person name="Varaljay V.A."/>
            <person name="Crookes-Goodson W.J."/>
        </authorList>
    </citation>
    <scope>NUCLEOTIDE SEQUENCE</scope>
    <source>
        <strain evidence="8">5307AH</strain>
    </source>
</reference>